<accession>F2S0W2</accession>
<evidence type="ECO:0000313" key="2">
    <source>
        <dbReference type="Proteomes" id="UP000009172"/>
    </source>
</evidence>
<name>F2S0W2_TRIT1</name>
<dbReference type="HOGENOM" id="CLU_2039757_0_0_1"/>
<dbReference type="AlphaFoldDB" id="F2S0W2"/>
<dbReference type="EMBL" id="GG698500">
    <property type="protein sequence ID" value="EGD97211.1"/>
    <property type="molecule type" value="Genomic_DNA"/>
</dbReference>
<reference evidence="2" key="1">
    <citation type="journal article" date="2012" name="MBio">
        <title>Comparative genome analysis of Trichophyton rubrum and related dermatophytes reveals candidate genes involved in infection.</title>
        <authorList>
            <person name="Martinez D.A."/>
            <person name="Oliver B.G."/>
            <person name="Graeser Y."/>
            <person name="Goldberg J.M."/>
            <person name="Li W."/>
            <person name="Martinez-Rossi N.M."/>
            <person name="Monod M."/>
            <person name="Shelest E."/>
            <person name="Barton R.C."/>
            <person name="Birch E."/>
            <person name="Brakhage A.A."/>
            <person name="Chen Z."/>
            <person name="Gurr S.J."/>
            <person name="Heiman D."/>
            <person name="Heitman J."/>
            <person name="Kosti I."/>
            <person name="Rossi A."/>
            <person name="Saif S."/>
            <person name="Samalova M."/>
            <person name="Saunders C.W."/>
            <person name="Shea T."/>
            <person name="Summerbell R.C."/>
            <person name="Xu J."/>
            <person name="Young S."/>
            <person name="Zeng Q."/>
            <person name="Birren B.W."/>
            <person name="Cuomo C.A."/>
            <person name="White T.C."/>
        </authorList>
    </citation>
    <scope>NUCLEOTIDE SEQUENCE [LARGE SCALE GENOMIC DNA]</scope>
    <source>
        <strain evidence="2">CBS 112818</strain>
    </source>
</reference>
<gene>
    <name evidence="1" type="ORF">TESG_04625</name>
</gene>
<organism evidence="1 2">
    <name type="scientific">Trichophyton tonsurans (strain CBS 112818)</name>
    <name type="common">Scalp ringworm fungus</name>
    <dbReference type="NCBI Taxonomy" id="647933"/>
    <lineage>
        <taxon>Eukaryota</taxon>
        <taxon>Fungi</taxon>
        <taxon>Dikarya</taxon>
        <taxon>Ascomycota</taxon>
        <taxon>Pezizomycotina</taxon>
        <taxon>Eurotiomycetes</taxon>
        <taxon>Eurotiomycetidae</taxon>
        <taxon>Onygenales</taxon>
        <taxon>Arthrodermataceae</taxon>
        <taxon>Trichophyton</taxon>
    </lineage>
</organism>
<dbReference type="Proteomes" id="UP000009172">
    <property type="component" value="Unassembled WGS sequence"/>
</dbReference>
<evidence type="ECO:0000313" key="1">
    <source>
        <dbReference type="EMBL" id="EGD97211.1"/>
    </source>
</evidence>
<keyword evidence="2" id="KW-1185">Reference proteome</keyword>
<protein>
    <submittedName>
        <fullName evidence="1">Uncharacterized protein</fullName>
    </submittedName>
</protein>
<sequence>MDNTEWRYLCLSKLPFGTEVWGLEICLEVWVHKDGNMMRTEGSWKEGFWRLFGDTVEDEARDDLNDQLEERYGLPGMGLGGMEASMRGRCLRRIQIVCDILMHFFFQDMRCCSRNGRFINL</sequence>
<proteinExistence type="predicted"/>